<proteinExistence type="predicted"/>
<sequence>MEGLQKGTIVSGNMSNLWLRYPSKVPV</sequence>
<evidence type="ECO:0000313" key="1">
    <source>
        <dbReference type="EnsemblMetazoa" id="CJA41298.1"/>
    </source>
</evidence>
<organism evidence="1 2">
    <name type="scientific">Caenorhabditis japonica</name>
    <dbReference type="NCBI Taxonomy" id="281687"/>
    <lineage>
        <taxon>Eukaryota</taxon>
        <taxon>Metazoa</taxon>
        <taxon>Ecdysozoa</taxon>
        <taxon>Nematoda</taxon>
        <taxon>Chromadorea</taxon>
        <taxon>Rhabditida</taxon>
        <taxon>Rhabditina</taxon>
        <taxon>Rhabditomorpha</taxon>
        <taxon>Rhabditoidea</taxon>
        <taxon>Rhabditidae</taxon>
        <taxon>Peloderinae</taxon>
        <taxon>Caenorhabditis</taxon>
    </lineage>
</organism>
<protein>
    <submittedName>
        <fullName evidence="1">Uncharacterized protein</fullName>
    </submittedName>
</protein>
<keyword evidence="2" id="KW-1185">Reference proteome</keyword>
<name>A0A8R1IUM2_CAEJA</name>
<evidence type="ECO:0000313" key="2">
    <source>
        <dbReference type="Proteomes" id="UP000005237"/>
    </source>
</evidence>
<accession>A0A8R1IUM2</accession>
<dbReference type="Proteomes" id="UP000005237">
    <property type="component" value="Unassembled WGS sequence"/>
</dbReference>
<dbReference type="AlphaFoldDB" id="A0A8R1IUM2"/>
<reference evidence="1" key="2">
    <citation type="submission" date="2022-06" db="UniProtKB">
        <authorList>
            <consortium name="EnsemblMetazoa"/>
        </authorList>
    </citation>
    <scope>IDENTIFICATION</scope>
    <source>
        <strain evidence="1">DF5081</strain>
    </source>
</reference>
<reference evidence="2" key="1">
    <citation type="submission" date="2010-08" db="EMBL/GenBank/DDBJ databases">
        <authorList>
            <consortium name="Caenorhabditis japonica Sequencing Consortium"/>
            <person name="Wilson R.K."/>
        </authorList>
    </citation>
    <scope>NUCLEOTIDE SEQUENCE [LARGE SCALE GENOMIC DNA]</scope>
    <source>
        <strain evidence="2">DF5081</strain>
    </source>
</reference>
<dbReference type="EnsemblMetazoa" id="CJA41298.1">
    <property type="protein sequence ID" value="CJA41298.1"/>
    <property type="gene ID" value="WBGene00217146"/>
</dbReference>